<feature type="signal peptide" evidence="3">
    <location>
        <begin position="1"/>
        <end position="42"/>
    </location>
</feature>
<keyword evidence="3" id="KW-0732">Signal</keyword>
<sequence>MRYSTTTTDSTTRGKRFFARIAVTSLALATLAGFAAVSPASAAGVGPGTYENTHSALTYSGTWTTMTSSNDSAGSHASTGSPKASVSFTFEGTSVEWISRKTGSSGIDEVLIDGTKVATIDRYSATGQFQQTVFRTTSLSNGEHTITIRPSGTRNPSASGSLTIVDAFRVPDTTRVTGLAARPVADGVALSWTRVSGASGYHVYRTIGSTSKRISGSPTSGASYTDRTIAGATPASYWVRAVIGGVQAPASATVAVTSAAGPGTYQNTHQALSYEGTWSTVSSSNDSGGSHASTGSSRAAVSFTFTGSAVQWLSRKTGSSGIDDVYIDGAKVTSVDRYSATGQFQQVGWQTLTLDPGVHTIMVKPSGRRNAAASGALTIVDAFRVPEAAAPVKVTGVKATTGERAITVQWRANPERDITGYLVQRASGTSTNYSQIASLPASATSFEHIDVYGTRDYKYRVFAVDYMGRRSQTQMTVSSRIIAYAGTEYEGIDDCPTATVTVNNATTLRAALAEAGPGTVIRLEPGMYNAQFDLTRSGTRSAPIWVCGPRTAVLNGYGVGGGNGIEVLNASDVILTGFTVTNSLKAVMVTGGTRVTVSDIAATMTGQEAIHLRANTVDSIVAGNEVSNTGLVTPEYGEGIYIGSHPDNWCALTDCEPDESLRNTIADNEIFDTSAEAIDAKEGSAGGRIIGNVIDGSSSTATDRMIVIRGNDWFVADNVGDGGGTARDGILVDQPPNPGYGADNLIVRNRMTVAANGYVVRITGKRNVVGCTTNRAVGVTAPVTNITCTR</sequence>
<feature type="chain" id="PRO_5047020467" evidence="3">
    <location>
        <begin position="43"/>
        <end position="790"/>
    </location>
</feature>
<gene>
    <name evidence="5" type="ORF">QNI14_08510</name>
</gene>
<feature type="domain" description="Fibronectin type-III" evidence="4">
    <location>
        <begin position="390"/>
        <end position="485"/>
    </location>
</feature>
<evidence type="ECO:0000259" key="4">
    <source>
        <dbReference type="PROSITE" id="PS50853"/>
    </source>
</evidence>
<dbReference type="InterPro" id="IPR013783">
    <property type="entry name" value="Ig-like_fold"/>
</dbReference>
<dbReference type="InterPro" id="IPR039448">
    <property type="entry name" value="Beta_helix"/>
</dbReference>
<dbReference type="SUPFAM" id="SSF51126">
    <property type="entry name" value="Pectin lyase-like"/>
    <property type="match status" value="1"/>
</dbReference>
<dbReference type="RefSeq" id="WP_283716114.1">
    <property type="nucleotide sequence ID" value="NZ_JASJND010000005.1"/>
</dbReference>
<dbReference type="Pfam" id="PF13229">
    <property type="entry name" value="Beta_helix"/>
    <property type="match status" value="1"/>
</dbReference>
<proteinExistence type="predicted"/>
<organism evidence="5 6">
    <name type="scientific">Microbacterium dauci</name>
    <dbReference type="NCBI Taxonomy" id="3048008"/>
    <lineage>
        <taxon>Bacteria</taxon>
        <taxon>Bacillati</taxon>
        <taxon>Actinomycetota</taxon>
        <taxon>Actinomycetes</taxon>
        <taxon>Micrococcales</taxon>
        <taxon>Microbacteriaceae</taxon>
        <taxon>Microbacterium</taxon>
    </lineage>
</organism>
<protein>
    <submittedName>
        <fullName evidence="5">Right-handed parallel beta-helix repeat-containing protein</fullName>
    </submittedName>
</protein>
<dbReference type="InterPro" id="IPR012334">
    <property type="entry name" value="Pectin_lyas_fold"/>
</dbReference>
<evidence type="ECO:0000313" key="5">
    <source>
        <dbReference type="EMBL" id="MDJ1114494.1"/>
    </source>
</evidence>
<reference evidence="5 6" key="1">
    <citation type="submission" date="2023-05" db="EMBL/GenBank/DDBJ databases">
        <title>Microbacterium dauci sp.nov., Isolated from Carrot Rhizosphere Soil.</title>
        <authorList>
            <person name="Xiao Z."/>
            <person name="Zheng J."/>
        </authorList>
    </citation>
    <scope>NUCLEOTIDE SEQUENCE [LARGE SCALE GENOMIC DNA]</scope>
    <source>
        <strain evidence="5 6">LX3-4</strain>
    </source>
</reference>
<dbReference type="Gene3D" id="2.60.120.260">
    <property type="entry name" value="Galactose-binding domain-like"/>
    <property type="match status" value="2"/>
</dbReference>
<dbReference type="EMBL" id="JASJND010000005">
    <property type="protein sequence ID" value="MDJ1114494.1"/>
    <property type="molecule type" value="Genomic_DNA"/>
</dbReference>
<dbReference type="InterPro" id="IPR006626">
    <property type="entry name" value="PbH1"/>
</dbReference>
<dbReference type="Proteomes" id="UP001321481">
    <property type="component" value="Unassembled WGS sequence"/>
</dbReference>
<dbReference type="InterPro" id="IPR003961">
    <property type="entry name" value="FN3_dom"/>
</dbReference>
<dbReference type="SMART" id="SM00710">
    <property type="entry name" value="PbH1"/>
    <property type="match status" value="4"/>
</dbReference>
<dbReference type="Gene3D" id="2.60.40.10">
    <property type="entry name" value="Immunoglobulins"/>
    <property type="match status" value="2"/>
</dbReference>
<dbReference type="InterPro" id="IPR011050">
    <property type="entry name" value="Pectin_lyase_fold/virulence"/>
</dbReference>
<dbReference type="PROSITE" id="PS50853">
    <property type="entry name" value="FN3"/>
    <property type="match status" value="1"/>
</dbReference>
<name>A0ABT6ZEB8_9MICO</name>
<dbReference type="InterPro" id="IPR036116">
    <property type="entry name" value="FN3_sf"/>
</dbReference>
<keyword evidence="1" id="KW-0378">Hydrolase</keyword>
<keyword evidence="2" id="KW-0119">Carbohydrate metabolism</keyword>
<keyword evidence="2" id="KW-0624">Polysaccharide degradation</keyword>
<dbReference type="CDD" id="cd00063">
    <property type="entry name" value="FN3"/>
    <property type="match status" value="1"/>
</dbReference>
<keyword evidence="1" id="KW-0326">Glycosidase</keyword>
<evidence type="ECO:0000256" key="2">
    <source>
        <dbReference type="ARBA" id="ARBA00023326"/>
    </source>
</evidence>
<evidence type="ECO:0000256" key="3">
    <source>
        <dbReference type="SAM" id="SignalP"/>
    </source>
</evidence>
<comment type="caution">
    <text evidence="5">The sequence shown here is derived from an EMBL/GenBank/DDBJ whole genome shotgun (WGS) entry which is preliminary data.</text>
</comment>
<dbReference type="SUPFAM" id="SSF49265">
    <property type="entry name" value="Fibronectin type III"/>
    <property type="match status" value="1"/>
</dbReference>
<keyword evidence="6" id="KW-1185">Reference proteome</keyword>
<evidence type="ECO:0000313" key="6">
    <source>
        <dbReference type="Proteomes" id="UP001321481"/>
    </source>
</evidence>
<dbReference type="Gene3D" id="2.160.20.10">
    <property type="entry name" value="Single-stranded right-handed beta-helix, Pectin lyase-like"/>
    <property type="match status" value="1"/>
</dbReference>
<evidence type="ECO:0000256" key="1">
    <source>
        <dbReference type="ARBA" id="ARBA00023295"/>
    </source>
</evidence>
<accession>A0ABT6ZEB8</accession>